<dbReference type="Pfam" id="PF01979">
    <property type="entry name" value="Amidohydro_1"/>
    <property type="match status" value="1"/>
</dbReference>
<keyword evidence="1" id="KW-0479">Metal-binding</keyword>
<reference evidence="5 6" key="1">
    <citation type="submission" date="2017-01" db="EMBL/GenBank/DDBJ databases">
        <authorList>
            <person name="Erauso G."/>
        </authorList>
    </citation>
    <scope>NUCLEOTIDE SEQUENCE [LARGE SCALE GENOMIC DNA]</scope>
    <source>
        <strain evidence="5">MESINF1</strain>
    </source>
</reference>
<dbReference type="PANTHER" id="PTHR43794">
    <property type="entry name" value="AMINOHYDROLASE SSNA-RELATED"/>
    <property type="match status" value="1"/>
</dbReference>
<dbReference type="InterPro" id="IPR011059">
    <property type="entry name" value="Metal-dep_hydrolase_composite"/>
</dbReference>
<dbReference type="RefSeq" id="WP_169700555.1">
    <property type="nucleotide sequence ID" value="NZ_LS974202.1"/>
</dbReference>
<evidence type="ECO:0000256" key="3">
    <source>
        <dbReference type="ARBA" id="ARBA00022833"/>
    </source>
</evidence>
<dbReference type="InterPro" id="IPR032466">
    <property type="entry name" value="Metal_Hydrolase"/>
</dbReference>
<evidence type="ECO:0000313" key="5">
    <source>
        <dbReference type="EMBL" id="SSC14188.1"/>
    </source>
</evidence>
<evidence type="ECO:0000313" key="6">
    <source>
        <dbReference type="Proteomes" id="UP000250796"/>
    </source>
</evidence>
<dbReference type="EMBL" id="LS974202">
    <property type="protein sequence ID" value="SSC14188.1"/>
    <property type="molecule type" value="Genomic_DNA"/>
</dbReference>
<evidence type="ECO:0000256" key="1">
    <source>
        <dbReference type="ARBA" id="ARBA00022723"/>
    </source>
</evidence>
<protein>
    <submittedName>
        <fullName evidence="5">8-oxoguanine deaminase</fullName>
        <ecNumber evidence="5">3.5.4.32</ecNumber>
    </submittedName>
</protein>
<dbReference type="AlphaFoldDB" id="A0A7Z7PPM8"/>
<dbReference type="SUPFAM" id="SSF51556">
    <property type="entry name" value="Metallo-dependent hydrolases"/>
    <property type="match status" value="1"/>
</dbReference>
<organism evidence="5 6">
    <name type="scientific">Mesotoga infera</name>
    <dbReference type="NCBI Taxonomy" id="1236046"/>
    <lineage>
        <taxon>Bacteria</taxon>
        <taxon>Thermotogati</taxon>
        <taxon>Thermotogota</taxon>
        <taxon>Thermotogae</taxon>
        <taxon>Kosmotogales</taxon>
        <taxon>Kosmotogaceae</taxon>
        <taxon>Mesotoga</taxon>
    </lineage>
</organism>
<dbReference type="GO" id="GO:0019239">
    <property type="term" value="F:deaminase activity"/>
    <property type="evidence" value="ECO:0007669"/>
    <property type="project" value="UniProtKB-ARBA"/>
</dbReference>
<keyword evidence="3" id="KW-0862">Zinc</keyword>
<dbReference type="PANTHER" id="PTHR43794:SF11">
    <property type="entry name" value="AMIDOHYDROLASE-RELATED DOMAIN-CONTAINING PROTEIN"/>
    <property type="match status" value="1"/>
</dbReference>
<sequence>MKTVLKNIDYLVTMNEKREELRDAYIVIVDGVIEKVGVGIGPAGEVEIDLKGHIVTPGFVNTHHHFYQSLFRSVKEVASAKLFDWLVFLYEKWKKLDGEAIFVSSKIAIYEMMASGVTTTTDMLYLHPAGREGFIDSEIEAAKETGVRFHPTRGSMSLSRKDGGLPPDSVVQSERKIIEDSVRLIEKYHDRRRNAMIRIALAPCSPFSVTGESMIATAQLAEKYDVLLHTHLAETKDEDDFCIQKKGLRPVDYMEKVGWLNRRAWFAHLVWLNEKDISKLVENDCGMAHCPTSNMRLGSGIAPVKEMKAAGMRIGLAVDGSSSNDSGNMLLEIRNALMLQRVLKGADALSPRDVLEFATLGGAKVLRMDDFTGSIEKGKAADIAAFRLDTLSMAGGLSDPVASLVLCDPHGSDFVMINGKVRVQNGRIIDSDLPELIKRQNQISAKLLETSPA</sequence>
<dbReference type="CDD" id="cd01298">
    <property type="entry name" value="ATZ_TRZ_like"/>
    <property type="match status" value="1"/>
</dbReference>
<dbReference type="FunFam" id="3.20.20.140:FF:000014">
    <property type="entry name" value="5-methylthioadenosine/S-adenosylhomocysteine deaminase"/>
    <property type="match status" value="1"/>
</dbReference>
<dbReference type="NCBIfam" id="NF006055">
    <property type="entry name" value="PRK08203.1"/>
    <property type="match status" value="1"/>
</dbReference>
<dbReference type="KEGG" id="minf:MESINF_2748"/>
<dbReference type="GO" id="GO:0046872">
    <property type="term" value="F:metal ion binding"/>
    <property type="evidence" value="ECO:0007669"/>
    <property type="project" value="UniProtKB-KW"/>
</dbReference>
<dbReference type="Proteomes" id="UP000250796">
    <property type="component" value="Chromosome MESINF"/>
</dbReference>
<feature type="domain" description="Amidohydrolase-related" evidence="4">
    <location>
        <begin position="54"/>
        <end position="421"/>
    </location>
</feature>
<dbReference type="Gene3D" id="2.30.40.10">
    <property type="entry name" value="Urease, subunit C, domain 1"/>
    <property type="match status" value="1"/>
</dbReference>
<evidence type="ECO:0000256" key="2">
    <source>
        <dbReference type="ARBA" id="ARBA00022801"/>
    </source>
</evidence>
<keyword evidence="2 5" id="KW-0378">Hydrolase</keyword>
<dbReference type="Gene3D" id="3.20.20.140">
    <property type="entry name" value="Metal-dependent hydrolases"/>
    <property type="match status" value="1"/>
</dbReference>
<dbReference type="GO" id="GO:0102127">
    <property type="term" value="F:8-oxoguanine deaminase activity"/>
    <property type="evidence" value="ECO:0007669"/>
    <property type="project" value="UniProtKB-EC"/>
</dbReference>
<accession>A0A7Z7PPM8</accession>
<dbReference type="SUPFAM" id="SSF51338">
    <property type="entry name" value="Composite domain of metallo-dependent hydrolases"/>
    <property type="match status" value="1"/>
</dbReference>
<dbReference type="EC" id="3.5.4.32" evidence="5"/>
<gene>
    <name evidence="5" type="ORF">MESINF_2748</name>
</gene>
<proteinExistence type="predicted"/>
<dbReference type="InterPro" id="IPR050287">
    <property type="entry name" value="MTA/SAH_deaminase"/>
</dbReference>
<keyword evidence="6" id="KW-1185">Reference proteome</keyword>
<evidence type="ECO:0000259" key="4">
    <source>
        <dbReference type="Pfam" id="PF01979"/>
    </source>
</evidence>
<name>A0A7Z7PPM8_9BACT</name>
<dbReference type="InterPro" id="IPR006680">
    <property type="entry name" value="Amidohydro-rel"/>
</dbReference>